<dbReference type="EMBL" id="CP045119">
    <property type="protein sequence ID" value="QIN85320.1"/>
    <property type="molecule type" value="Genomic_DNA"/>
</dbReference>
<organism evidence="4 5">
    <name type="scientific">Rubrobacter tropicus</name>
    <dbReference type="NCBI Taxonomy" id="2653851"/>
    <lineage>
        <taxon>Bacteria</taxon>
        <taxon>Bacillati</taxon>
        <taxon>Actinomycetota</taxon>
        <taxon>Rubrobacteria</taxon>
        <taxon>Rubrobacterales</taxon>
        <taxon>Rubrobacteraceae</taxon>
        <taxon>Rubrobacter</taxon>
    </lineage>
</organism>
<reference evidence="4 5" key="1">
    <citation type="submission" date="2019-10" db="EMBL/GenBank/DDBJ databases">
        <title>Rubrobacter sp nov SCSIO 52090 isolated from a deep-sea sediment in the South China Sea.</title>
        <authorList>
            <person name="Chen R.W."/>
        </authorList>
    </citation>
    <scope>NUCLEOTIDE SEQUENCE [LARGE SCALE GENOMIC DNA]</scope>
    <source>
        <strain evidence="4 5">SCSIO 52909</strain>
    </source>
</reference>
<feature type="compositionally biased region" description="Basic and acidic residues" evidence="1">
    <location>
        <begin position="175"/>
        <end position="184"/>
    </location>
</feature>
<evidence type="ECO:0000256" key="2">
    <source>
        <dbReference type="SAM" id="SignalP"/>
    </source>
</evidence>
<dbReference type="InterPro" id="IPR011089">
    <property type="entry name" value="GmrSD_C"/>
</dbReference>
<evidence type="ECO:0000313" key="5">
    <source>
        <dbReference type="Proteomes" id="UP000501452"/>
    </source>
</evidence>
<keyword evidence="2" id="KW-0732">Signal</keyword>
<sequence>MARRFALLAAIIAVAALSVSCSEAEIDDLLNEVLQEIENSNAGGKVPANAGKALKQLEVAPAGSMSGYDREAFPHWSDAQENGWRVSDSSCDARDAALIRDGKDVVVGEGCDVESGRWLDPYTTRTYTDPLDIDIDHLVPLANAYRSGASAWDEAERERYANDPDNLLSVEDNANQEKGDKGPEAWKPPNRAIWCSYAKDWISVKSDYALTINPQEKSALRQMLSTCKKN</sequence>
<proteinExistence type="predicted"/>
<dbReference type="AlphaFoldDB" id="A0A6G8QFS7"/>
<name>A0A6G8QFS7_9ACTN</name>
<evidence type="ECO:0000256" key="1">
    <source>
        <dbReference type="SAM" id="MobiDB-lite"/>
    </source>
</evidence>
<accession>A0A6G8QFS7</accession>
<protein>
    <submittedName>
        <fullName evidence="4">DUF1524 domain-containing protein</fullName>
    </submittedName>
</protein>
<feature type="chain" id="PRO_5026117561" evidence="2">
    <location>
        <begin position="25"/>
        <end position="230"/>
    </location>
</feature>
<keyword evidence="5" id="KW-1185">Reference proteome</keyword>
<dbReference type="Proteomes" id="UP000501452">
    <property type="component" value="Chromosome"/>
</dbReference>
<dbReference type="KEGG" id="rub:GBA63_21335"/>
<feature type="region of interest" description="Disordered" evidence="1">
    <location>
        <begin position="161"/>
        <end position="186"/>
    </location>
</feature>
<evidence type="ECO:0000259" key="3">
    <source>
        <dbReference type="Pfam" id="PF07510"/>
    </source>
</evidence>
<dbReference type="PROSITE" id="PS51257">
    <property type="entry name" value="PROKAR_LIPOPROTEIN"/>
    <property type="match status" value="1"/>
</dbReference>
<dbReference type="PANTHER" id="PTHR24094">
    <property type="entry name" value="SECRETED PROTEIN"/>
    <property type="match status" value="1"/>
</dbReference>
<gene>
    <name evidence="4" type="ORF">GBA63_21335</name>
</gene>
<feature type="domain" description="GmrSD restriction endonucleases C-terminal" evidence="3">
    <location>
        <begin position="120"/>
        <end position="222"/>
    </location>
</feature>
<evidence type="ECO:0000313" key="4">
    <source>
        <dbReference type="EMBL" id="QIN85320.1"/>
    </source>
</evidence>
<feature type="signal peptide" evidence="2">
    <location>
        <begin position="1"/>
        <end position="24"/>
    </location>
</feature>
<dbReference type="PANTHER" id="PTHR24094:SF15">
    <property type="entry name" value="AMP-DEPENDENT SYNTHETASE_LIGASE DOMAIN-CONTAINING PROTEIN-RELATED"/>
    <property type="match status" value="1"/>
</dbReference>
<dbReference type="Pfam" id="PF07510">
    <property type="entry name" value="GmrSD_C"/>
    <property type="match status" value="1"/>
</dbReference>